<accession>A0A645F021</accession>
<organism evidence="1">
    <name type="scientific">bioreactor metagenome</name>
    <dbReference type="NCBI Taxonomy" id="1076179"/>
    <lineage>
        <taxon>unclassified sequences</taxon>
        <taxon>metagenomes</taxon>
        <taxon>ecological metagenomes</taxon>
    </lineage>
</organism>
<dbReference type="EMBL" id="VSSQ01051885">
    <property type="protein sequence ID" value="MPN06003.1"/>
    <property type="molecule type" value="Genomic_DNA"/>
</dbReference>
<dbReference type="AlphaFoldDB" id="A0A645F021"/>
<reference evidence="1" key="1">
    <citation type="submission" date="2019-08" db="EMBL/GenBank/DDBJ databases">
        <authorList>
            <person name="Kucharzyk K."/>
            <person name="Murdoch R.W."/>
            <person name="Higgins S."/>
            <person name="Loffler F."/>
        </authorList>
    </citation>
    <scope>NUCLEOTIDE SEQUENCE</scope>
</reference>
<gene>
    <name evidence="1" type="ORF">SDC9_153257</name>
</gene>
<proteinExistence type="predicted"/>
<comment type="caution">
    <text evidence="1">The sequence shown here is derived from an EMBL/GenBank/DDBJ whole genome shotgun (WGS) entry which is preliminary data.</text>
</comment>
<sequence>MLEGYSILPFLPIILTSASVPAEELFSLVTSKGIPFLPILIVNLFSNLSNLEPVSLPSITIPSAKLEYSAFIPKEDNSLFSFLAIAFSSVKPATSTDIVLSLNFISNRLLSLKSFKFKVKLGEVANSFTSTV</sequence>
<name>A0A645F021_9ZZZZ</name>
<protein>
    <submittedName>
        <fullName evidence="1">Uncharacterized protein</fullName>
    </submittedName>
</protein>
<evidence type="ECO:0000313" key="1">
    <source>
        <dbReference type="EMBL" id="MPN06003.1"/>
    </source>
</evidence>